<dbReference type="EMBL" id="CBLU010000011">
    <property type="protein sequence ID" value="CDG04580.1"/>
    <property type="molecule type" value="Genomic_DNA"/>
</dbReference>
<evidence type="ECO:0000313" key="4">
    <source>
        <dbReference type="Proteomes" id="UP000015361"/>
    </source>
</evidence>
<gene>
    <name evidence="3" type="primary">ykcF</name>
    <name evidence="3" type="ORF">O9U_13145</name>
</gene>
<protein>
    <recommendedName>
        <fullName evidence="2">Glycosyltransferase RgtA/B/C/D-like domain-containing protein</fullName>
    </recommendedName>
</protein>
<accession>S6ETE2</accession>
<feature type="transmembrane region" description="Helical" evidence="1">
    <location>
        <begin position="41"/>
        <end position="62"/>
    </location>
</feature>
<dbReference type="Proteomes" id="UP000015361">
    <property type="component" value="Unassembled WGS sequence"/>
</dbReference>
<dbReference type="AlphaFoldDB" id="S6ETE2"/>
<feature type="transmembrane region" description="Helical" evidence="1">
    <location>
        <begin position="304"/>
        <end position="323"/>
    </location>
</feature>
<evidence type="ECO:0000256" key="1">
    <source>
        <dbReference type="SAM" id="Phobius"/>
    </source>
</evidence>
<feature type="transmembrane region" description="Helical" evidence="1">
    <location>
        <begin position="265"/>
        <end position="298"/>
    </location>
</feature>
<comment type="caution">
    <text evidence="3">The sequence shown here is derived from an EMBL/GenBank/DDBJ whole genome shotgun (WGS) entry which is preliminary data.</text>
</comment>
<keyword evidence="1" id="KW-0472">Membrane</keyword>
<keyword evidence="1" id="KW-0812">Transmembrane</keyword>
<feature type="transmembrane region" description="Helical" evidence="1">
    <location>
        <begin position="489"/>
        <end position="506"/>
    </location>
</feature>
<dbReference type="RefSeq" id="WP_021722537.1">
    <property type="nucleotide sequence ID" value="NZ_CBLU010000011.1"/>
</dbReference>
<name>S6ETE2_LACLL</name>
<dbReference type="Pfam" id="PF13231">
    <property type="entry name" value="PMT_2"/>
    <property type="match status" value="1"/>
</dbReference>
<feature type="transmembrane region" description="Helical" evidence="1">
    <location>
        <begin position="184"/>
        <end position="204"/>
    </location>
</feature>
<organism evidence="3 4">
    <name type="scientific">Lactococcus lactis subsp. lactis A12</name>
    <dbReference type="NCBI Taxonomy" id="1137134"/>
    <lineage>
        <taxon>Bacteria</taxon>
        <taxon>Bacillati</taxon>
        <taxon>Bacillota</taxon>
        <taxon>Bacilli</taxon>
        <taxon>Lactobacillales</taxon>
        <taxon>Streptococcaceae</taxon>
        <taxon>Lactococcus</taxon>
    </lineage>
</organism>
<feature type="transmembrane region" description="Helical" evidence="1">
    <location>
        <begin position="12"/>
        <end position="35"/>
    </location>
</feature>
<dbReference type="InterPro" id="IPR038731">
    <property type="entry name" value="RgtA/B/C-like"/>
</dbReference>
<feature type="transmembrane region" description="Helical" evidence="1">
    <location>
        <begin position="216"/>
        <end position="234"/>
    </location>
</feature>
<sequence>MNNIVFIKYKKGFCLALMIGLFLLINGIAISLTQVWNADHIIALLLGNILLIAAYFYFVGIYKLSKKLFDSKNKNETTDKSVSKIELLTDLSVTKYYRISFWVVALLTFILPFLFMIHVPDSKHAWDYFVIFNSTTELHGQSFGLLPETASRLGYFLRYPNNQFLGILFNQVFSPFAGSVELKMWVVTAVSALLTSLGVLAGTLSVKALSGKRHALLYNVCALGFLPFYVYGAQLYSDTITLPFVSFSLLFFIYAIKSQKITQQVLWYFLATVLAVIGYEFKPTVLIVLIAVLIFLGLNKKWKQLLLLLPMFAILFVGGHFMVKATIATEPAFSQEANERRNLPMMHWIAMSWSLTNKTGGFNKKVRLYSESFPTYEAKKEADKQLFIDNLKKMGPVGVVRQIGRKLAYTWLYGDLNSSFYTYHHENKFINRYFDYLSGTSFSLDGPGNITGWFMLKAVQTLYWIGLVVLLWRQIWRILISKRNWSNPWFIPALAFVGLSFFLILWETNSRYLYQFAPVMIALASLGLIDKQFKKKKLRSEYD</sequence>
<reference evidence="3 4" key="1">
    <citation type="journal article" date="2013" name="Appl. Environ. Microbiol.">
        <title>The Carbohydrate Metabolism Signature of Lactococcus lactis Strain A12 Reveals Its Sourdough Ecosystem Origin.</title>
        <authorList>
            <person name="Passerini D."/>
            <person name="Coddeville M."/>
            <person name="Le Bourgeois P."/>
            <person name="Loubiere P."/>
            <person name="Ritzenthaler P."/>
            <person name="Fontagne-Faucher C."/>
            <person name="Daveran-Mingot M.L."/>
            <person name="Cocaign-Bousquet M."/>
        </authorList>
    </citation>
    <scope>NUCLEOTIDE SEQUENCE [LARGE SCALE GENOMIC DNA]</scope>
    <source>
        <strain evidence="3 4">A12</strain>
    </source>
</reference>
<feature type="transmembrane region" description="Helical" evidence="1">
    <location>
        <begin position="99"/>
        <end position="119"/>
    </location>
</feature>
<evidence type="ECO:0000259" key="2">
    <source>
        <dbReference type="Pfam" id="PF13231"/>
    </source>
</evidence>
<keyword evidence="1" id="KW-1133">Transmembrane helix</keyword>
<evidence type="ECO:0000313" key="3">
    <source>
        <dbReference type="EMBL" id="CDG04580.1"/>
    </source>
</evidence>
<feature type="transmembrane region" description="Helical" evidence="1">
    <location>
        <begin position="512"/>
        <end position="529"/>
    </location>
</feature>
<feature type="domain" description="Glycosyltransferase RgtA/B/C/D-like" evidence="2">
    <location>
        <begin position="183"/>
        <end position="309"/>
    </location>
</feature>
<proteinExistence type="predicted"/>